<dbReference type="EMBL" id="VIEB01011073">
    <property type="protein sequence ID" value="TQD68707.1"/>
    <property type="molecule type" value="Genomic_DNA"/>
</dbReference>
<organism evidence="1 2">
    <name type="scientific">Malus baccata</name>
    <name type="common">Siberian crab apple</name>
    <name type="synonym">Pyrus baccata</name>
    <dbReference type="NCBI Taxonomy" id="106549"/>
    <lineage>
        <taxon>Eukaryota</taxon>
        <taxon>Viridiplantae</taxon>
        <taxon>Streptophyta</taxon>
        <taxon>Embryophyta</taxon>
        <taxon>Tracheophyta</taxon>
        <taxon>Spermatophyta</taxon>
        <taxon>Magnoliopsida</taxon>
        <taxon>eudicotyledons</taxon>
        <taxon>Gunneridae</taxon>
        <taxon>Pentapetalae</taxon>
        <taxon>rosids</taxon>
        <taxon>fabids</taxon>
        <taxon>Rosales</taxon>
        <taxon>Rosaceae</taxon>
        <taxon>Amygdaloideae</taxon>
        <taxon>Maleae</taxon>
        <taxon>Malus</taxon>
    </lineage>
</organism>
<gene>
    <name evidence="1" type="ORF">C1H46_045760</name>
</gene>
<keyword evidence="2" id="KW-1185">Reference proteome</keyword>
<proteinExistence type="predicted"/>
<dbReference type="Proteomes" id="UP000315295">
    <property type="component" value="Unassembled WGS sequence"/>
</dbReference>
<name>A0A540K367_MALBA</name>
<comment type="caution">
    <text evidence="1">The sequence shown here is derived from an EMBL/GenBank/DDBJ whole genome shotgun (WGS) entry which is preliminary data.</text>
</comment>
<evidence type="ECO:0000313" key="2">
    <source>
        <dbReference type="Proteomes" id="UP000315295"/>
    </source>
</evidence>
<dbReference type="AlphaFoldDB" id="A0A540K367"/>
<sequence>MPPQPRPRRRADWSTATLSNQAILMLRICTCLYDGRCACACHGTRRCKMLSHLCKQGGIECFVSKESKLHERICKMPSMFAKIHSPFPNLSYIALPFEKKVKHSKQGPHHKTMFFRHRKISKIKRP</sequence>
<evidence type="ECO:0000313" key="1">
    <source>
        <dbReference type="EMBL" id="TQD68707.1"/>
    </source>
</evidence>
<accession>A0A540K367</accession>
<reference evidence="1 2" key="1">
    <citation type="journal article" date="2019" name="G3 (Bethesda)">
        <title>Sequencing of a Wild Apple (Malus baccata) Genome Unravels the Differences Between Cultivated and Wild Apple Species Regarding Disease Resistance and Cold Tolerance.</title>
        <authorList>
            <person name="Chen X."/>
        </authorList>
    </citation>
    <scope>NUCLEOTIDE SEQUENCE [LARGE SCALE GENOMIC DNA]</scope>
    <source>
        <strain evidence="2">cv. Shandingzi</strain>
        <tissue evidence="1">Leaves</tissue>
    </source>
</reference>
<protein>
    <submittedName>
        <fullName evidence="1">Uncharacterized protein</fullName>
    </submittedName>
</protein>